<comment type="caution">
    <text evidence="1">The sequence shown here is derived from an EMBL/GenBank/DDBJ whole genome shotgun (WGS) entry which is preliminary data.</text>
</comment>
<keyword evidence="2" id="KW-1185">Reference proteome</keyword>
<reference evidence="2" key="1">
    <citation type="submission" date="2015-12" db="EMBL/GenBank/DDBJ databases">
        <authorList>
            <person name="Zhang G."/>
            <person name="Stingl U."/>
        </authorList>
    </citation>
    <scope>NUCLEOTIDE SEQUENCE [LARGE SCALE GENOMIC DNA]</scope>
    <source>
        <strain evidence="2">ZGT108</strain>
    </source>
</reference>
<evidence type="ECO:0000313" key="1">
    <source>
        <dbReference type="EMBL" id="KUJ77634.1"/>
    </source>
</evidence>
<dbReference type="AlphaFoldDB" id="A0A0X3TPJ4"/>
<dbReference type="EMBL" id="LQBP01000008">
    <property type="protein sequence ID" value="KUJ77634.1"/>
    <property type="molecule type" value="Genomic_DNA"/>
</dbReference>
<proteinExistence type="predicted"/>
<gene>
    <name evidence="1" type="ORF">AVO44_14955</name>
</gene>
<protein>
    <submittedName>
        <fullName evidence="1">Uncharacterized protein</fullName>
    </submittedName>
</protein>
<dbReference type="Proteomes" id="UP000053690">
    <property type="component" value="Unassembled WGS sequence"/>
</dbReference>
<evidence type="ECO:0000313" key="2">
    <source>
        <dbReference type="Proteomes" id="UP000053690"/>
    </source>
</evidence>
<accession>A0A0X3TPJ4</accession>
<sequence>MQVLILTSHRASNLTLSLSGDIHPFSLQIAEMMFGLSMGIRSSPVAEARRGRIAIDTGAFATGVLSAVCLDGGDSRFLMAQV</sequence>
<organism evidence="1 2">
    <name type="scientific">Ruegeria profundi</name>
    <dbReference type="NCBI Taxonomy" id="1685378"/>
    <lineage>
        <taxon>Bacteria</taxon>
        <taxon>Pseudomonadati</taxon>
        <taxon>Pseudomonadota</taxon>
        <taxon>Alphaproteobacteria</taxon>
        <taxon>Rhodobacterales</taxon>
        <taxon>Roseobacteraceae</taxon>
        <taxon>Ruegeria</taxon>
    </lineage>
</organism>
<name>A0A0X3TPJ4_9RHOB</name>